<dbReference type="GO" id="GO:0005886">
    <property type="term" value="C:plasma membrane"/>
    <property type="evidence" value="ECO:0007669"/>
    <property type="project" value="UniProtKB-SubCell"/>
</dbReference>
<dbReference type="InterPro" id="IPR050879">
    <property type="entry name" value="Acyltransferase_3"/>
</dbReference>
<dbReference type="InterPro" id="IPR002656">
    <property type="entry name" value="Acyl_transf_3_dom"/>
</dbReference>
<keyword evidence="6 10" id="KW-1133">Transmembrane helix</keyword>
<dbReference type="PANTHER" id="PTHR23028:SF53">
    <property type="entry name" value="ACYL_TRANSF_3 DOMAIN-CONTAINING PROTEIN"/>
    <property type="match status" value="1"/>
</dbReference>
<keyword evidence="13" id="KW-1185">Reference proteome</keyword>
<evidence type="ECO:0000256" key="5">
    <source>
        <dbReference type="ARBA" id="ARBA00022692"/>
    </source>
</evidence>
<feature type="transmembrane region" description="Helical" evidence="10">
    <location>
        <begin position="373"/>
        <end position="396"/>
    </location>
</feature>
<evidence type="ECO:0000256" key="8">
    <source>
        <dbReference type="ARBA" id="ARBA00023315"/>
    </source>
</evidence>
<dbReference type="Gene3D" id="3.40.50.1110">
    <property type="entry name" value="SGNH hydrolase"/>
    <property type="match status" value="1"/>
</dbReference>
<dbReference type="OrthoDB" id="9796461at2"/>
<evidence type="ECO:0000256" key="4">
    <source>
        <dbReference type="ARBA" id="ARBA00022679"/>
    </source>
</evidence>
<dbReference type="RefSeq" id="WP_025703994.1">
    <property type="nucleotide sequence ID" value="NZ_CP009287.1"/>
</dbReference>
<dbReference type="STRING" id="189425.PGRAT_27530"/>
<keyword evidence="5 10" id="KW-0812">Transmembrane</keyword>
<protein>
    <submittedName>
        <fullName evidence="12">Acyltransferase</fullName>
    </submittedName>
</protein>
<evidence type="ECO:0000256" key="7">
    <source>
        <dbReference type="ARBA" id="ARBA00023136"/>
    </source>
</evidence>
<evidence type="ECO:0000313" key="13">
    <source>
        <dbReference type="Proteomes" id="UP000029500"/>
    </source>
</evidence>
<gene>
    <name evidence="12" type="ORF">PGRAT_27530</name>
</gene>
<dbReference type="AlphaFoldDB" id="A0A089MCF5"/>
<evidence type="ECO:0000259" key="11">
    <source>
        <dbReference type="Pfam" id="PF01757"/>
    </source>
</evidence>
<feature type="transmembrane region" description="Helical" evidence="10">
    <location>
        <begin position="81"/>
        <end position="98"/>
    </location>
</feature>
<sequence>MNGKQNHLMKRYMPGIDGLRAISVLAVIAYHFNLKWAQGGLLGVGVFFVLSGYLITDQILLEWKRNSHSIWNFWMRRFRRLVPAMVFMLISVALWLIFTDPSRLLSLQGDMLSSIFYMNNWYLIFHEVSYFESFGPASPIGHLWSLSIEEQFYMVWPITLFIGLRFAPRRGKLMLYILVLIFLSAMAMAALYVPGTDPSRVYYGTDTRAFAILIGAALAVGWPSWKLDERISSTGRSLLDITGGLGLLVLLTLMYRTNKYDDFLYPLGFLYLSVVSAVIIAVLAHPASRLGGILGCRPLAWIGKRSYSLYIWHYPVIILMNTDAANKEPDFTRTLLQITVILMLSVFSYKYIEEPVRRGKFRAQLHSIKHNYSFRPIIGLVLTVLIYFRFVSWITASAEVQPGLSNPVIAEKITLDDSQDSSSKDAGGEPPEQGEGVTAIGDSLILNVAPALEAMLPGIIIDGEVGRQMSRAQDVVNKLRANGKLGNRIILELGTNGSFNKTKLRLLLGSLKDAKQVYLVTTRVPENWQDSVNEDLKEVAGEFQHVNIIDWYSASANKNGLFAQDGVHLTPEGSQYYASLLAQHMKQDQS</sequence>
<dbReference type="GO" id="GO:0016747">
    <property type="term" value="F:acyltransferase activity, transferring groups other than amino-acyl groups"/>
    <property type="evidence" value="ECO:0007669"/>
    <property type="project" value="InterPro"/>
</dbReference>
<dbReference type="InterPro" id="IPR036514">
    <property type="entry name" value="SGNH_hydro_sf"/>
</dbReference>
<comment type="subcellular location">
    <subcellularLocation>
        <location evidence="1">Cell membrane</location>
        <topology evidence="1">Multi-pass membrane protein</topology>
    </subcellularLocation>
</comment>
<dbReference type="KEGG" id="pgm:PGRAT_27530"/>
<evidence type="ECO:0000256" key="10">
    <source>
        <dbReference type="SAM" id="Phobius"/>
    </source>
</evidence>
<dbReference type="CDD" id="cd01840">
    <property type="entry name" value="SGNH_hydrolase_yrhL_like"/>
    <property type="match status" value="1"/>
</dbReference>
<dbReference type="GO" id="GO:0009103">
    <property type="term" value="P:lipopolysaccharide biosynthetic process"/>
    <property type="evidence" value="ECO:0007669"/>
    <property type="project" value="TreeGrafter"/>
</dbReference>
<feature type="transmembrane region" description="Helical" evidence="10">
    <location>
        <begin position="38"/>
        <end position="60"/>
    </location>
</feature>
<dbReference type="Pfam" id="PF01757">
    <property type="entry name" value="Acyl_transf_3"/>
    <property type="match status" value="1"/>
</dbReference>
<proteinExistence type="inferred from homology"/>
<keyword evidence="4 12" id="KW-0808">Transferase</keyword>
<feature type="transmembrane region" description="Helical" evidence="10">
    <location>
        <begin position="334"/>
        <end position="352"/>
    </location>
</feature>
<feature type="transmembrane region" description="Helical" evidence="10">
    <location>
        <begin position="207"/>
        <end position="225"/>
    </location>
</feature>
<name>A0A089MCF5_9BACL</name>
<evidence type="ECO:0000256" key="3">
    <source>
        <dbReference type="ARBA" id="ARBA00022475"/>
    </source>
</evidence>
<evidence type="ECO:0000256" key="6">
    <source>
        <dbReference type="ARBA" id="ARBA00022989"/>
    </source>
</evidence>
<evidence type="ECO:0000313" key="12">
    <source>
        <dbReference type="EMBL" id="AIQ70947.1"/>
    </source>
</evidence>
<dbReference type="eggNOG" id="COG1835">
    <property type="taxonomic scope" value="Bacteria"/>
</dbReference>
<evidence type="ECO:0000256" key="1">
    <source>
        <dbReference type="ARBA" id="ARBA00004651"/>
    </source>
</evidence>
<organism evidence="12 13">
    <name type="scientific">Paenibacillus graminis</name>
    <dbReference type="NCBI Taxonomy" id="189425"/>
    <lineage>
        <taxon>Bacteria</taxon>
        <taxon>Bacillati</taxon>
        <taxon>Bacillota</taxon>
        <taxon>Bacilli</taxon>
        <taxon>Bacillales</taxon>
        <taxon>Paenibacillaceae</taxon>
        <taxon>Paenibacillus</taxon>
    </lineage>
</organism>
<feature type="transmembrane region" description="Helical" evidence="10">
    <location>
        <begin position="174"/>
        <end position="195"/>
    </location>
</feature>
<dbReference type="SUPFAM" id="SSF52266">
    <property type="entry name" value="SGNH hydrolase"/>
    <property type="match status" value="1"/>
</dbReference>
<feature type="transmembrane region" description="Helical" evidence="10">
    <location>
        <begin position="263"/>
        <end position="284"/>
    </location>
</feature>
<dbReference type="PANTHER" id="PTHR23028">
    <property type="entry name" value="ACETYLTRANSFERASE"/>
    <property type="match status" value="1"/>
</dbReference>
<feature type="transmembrane region" description="Helical" evidence="10">
    <location>
        <begin position="151"/>
        <end position="167"/>
    </location>
</feature>
<feature type="transmembrane region" description="Helical" evidence="10">
    <location>
        <begin position="305"/>
        <end position="322"/>
    </location>
</feature>
<feature type="transmembrane region" description="Helical" evidence="10">
    <location>
        <begin position="12"/>
        <end position="32"/>
    </location>
</feature>
<accession>A0A089MCF5</accession>
<dbReference type="Proteomes" id="UP000029500">
    <property type="component" value="Chromosome"/>
</dbReference>
<feature type="transmembrane region" description="Helical" evidence="10">
    <location>
        <begin position="237"/>
        <end position="257"/>
    </location>
</feature>
<dbReference type="EMBL" id="CP009287">
    <property type="protein sequence ID" value="AIQ70947.1"/>
    <property type="molecule type" value="Genomic_DNA"/>
</dbReference>
<reference evidence="12 13" key="1">
    <citation type="submission" date="2014-08" db="EMBL/GenBank/DDBJ databases">
        <title>Comparative genomics of the Paenibacillus odorifer group.</title>
        <authorList>
            <person name="den Bakker H.C."/>
            <person name="Tsai Y.-C."/>
            <person name="Martin N."/>
            <person name="Korlach J."/>
            <person name="Wiedmann M."/>
        </authorList>
    </citation>
    <scope>NUCLEOTIDE SEQUENCE [LARGE SCALE GENOMIC DNA]</scope>
    <source>
        <strain evidence="12 13">DSM 15220</strain>
    </source>
</reference>
<dbReference type="HOGENOM" id="CLU_005679_11_2_9"/>
<feature type="domain" description="Acyltransferase 3" evidence="11">
    <location>
        <begin position="14"/>
        <end position="345"/>
    </location>
</feature>
<feature type="region of interest" description="Disordered" evidence="9">
    <location>
        <begin position="416"/>
        <end position="435"/>
    </location>
</feature>
<keyword evidence="3" id="KW-1003">Cell membrane</keyword>
<keyword evidence="7 10" id="KW-0472">Membrane</keyword>
<evidence type="ECO:0000256" key="2">
    <source>
        <dbReference type="ARBA" id="ARBA00007400"/>
    </source>
</evidence>
<comment type="similarity">
    <text evidence="2">Belongs to the acyltransferase 3 family.</text>
</comment>
<evidence type="ECO:0000256" key="9">
    <source>
        <dbReference type="SAM" id="MobiDB-lite"/>
    </source>
</evidence>
<keyword evidence="8 12" id="KW-0012">Acyltransferase</keyword>